<keyword evidence="2" id="KW-1185">Reference proteome</keyword>
<dbReference type="Proteomes" id="UP001150603">
    <property type="component" value="Unassembled WGS sequence"/>
</dbReference>
<organism evidence="1 2">
    <name type="scientific">Linderina macrospora</name>
    <dbReference type="NCBI Taxonomy" id="4868"/>
    <lineage>
        <taxon>Eukaryota</taxon>
        <taxon>Fungi</taxon>
        <taxon>Fungi incertae sedis</taxon>
        <taxon>Zoopagomycota</taxon>
        <taxon>Kickxellomycotina</taxon>
        <taxon>Kickxellomycetes</taxon>
        <taxon>Kickxellales</taxon>
        <taxon>Kickxellaceae</taxon>
        <taxon>Linderina</taxon>
    </lineage>
</organism>
<name>A0ACC1JC67_9FUNG</name>
<protein>
    <submittedName>
        <fullName evidence="1">Uncharacterized protein</fullName>
    </submittedName>
</protein>
<dbReference type="EMBL" id="JANBPW010001122">
    <property type="protein sequence ID" value="KAJ1946021.1"/>
    <property type="molecule type" value="Genomic_DNA"/>
</dbReference>
<evidence type="ECO:0000313" key="2">
    <source>
        <dbReference type="Proteomes" id="UP001150603"/>
    </source>
</evidence>
<evidence type="ECO:0000313" key="1">
    <source>
        <dbReference type="EMBL" id="KAJ1946021.1"/>
    </source>
</evidence>
<comment type="caution">
    <text evidence="1">The sequence shown here is derived from an EMBL/GenBank/DDBJ whole genome shotgun (WGS) entry which is preliminary data.</text>
</comment>
<proteinExistence type="predicted"/>
<accession>A0ACC1JC67</accession>
<sequence>MSLGKRFHLWRAKLLWSGHGWCNVMTLGLIMIALLFMFIGLPILGHYNWGRKHKSSGPEIQISDYDLKLNAYAKNYSSVGQPLVPEKLPIDPASDPNLQWKSADGKMWKLVFSDEFDEDGRTFGPNEDDTWEAVDLWYWPTRDLEWYDPYHATTKGGKLVITLEKNETHKGLPYTSSMLQSWNKRCFQGGYLEARVSMPADGTKSGYWPAIWTLGNLGRAGYGATTDGMWPYTYDTCDEGVLLNQTNSALSMLPGQRLNACVCSGDHPNPGRGRGAPEIDIFEGSTGEGVLSMSMSDQVAPFDYHYAIQKDKYTYIWDSLNVSNKDAPGKSRYNSYFGGTFQQSVSTLHYVDPAASNGNKYLTYGFEYRPGKKGYIRWYVDGKAVWHVDARAIGPNKLSKVGQRLIAEEPMYIIMNLGISSGFSYIAEDLHFPAKMHVDYIRLFQDPDDIRLSCDPPDMPTGKYIQNHPRAYYNANLTRWKQTGYSWPSFKLSNTCSKKHSSPFDKYDYVDFMPK</sequence>
<gene>
    <name evidence="1" type="ORF">FBU59_002143</name>
</gene>
<reference evidence="1" key="1">
    <citation type="submission" date="2022-07" db="EMBL/GenBank/DDBJ databases">
        <title>Phylogenomic reconstructions and comparative analyses of Kickxellomycotina fungi.</title>
        <authorList>
            <person name="Reynolds N.K."/>
            <person name="Stajich J.E."/>
            <person name="Barry K."/>
            <person name="Grigoriev I.V."/>
            <person name="Crous P."/>
            <person name="Smith M.E."/>
        </authorList>
    </citation>
    <scope>NUCLEOTIDE SEQUENCE</scope>
    <source>
        <strain evidence="1">NRRL 5244</strain>
    </source>
</reference>